<dbReference type="Gene3D" id="3.30.160.60">
    <property type="entry name" value="Classic Zinc Finger"/>
    <property type="match status" value="2"/>
</dbReference>
<dbReference type="PANTHER" id="PTHR46869">
    <property type="entry name" value="C2H2-LIKE ZINC FINGER PROTEIN"/>
    <property type="match status" value="1"/>
</dbReference>
<name>A0A2U1L2J3_ARTAN</name>
<dbReference type="InterPro" id="IPR036236">
    <property type="entry name" value="Znf_C2H2_sf"/>
</dbReference>
<keyword evidence="1" id="KW-0863">Zinc-finger</keyword>
<evidence type="ECO:0000259" key="2">
    <source>
        <dbReference type="PROSITE" id="PS50157"/>
    </source>
</evidence>
<proteinExistence type="predicted"/>
<dbReference type="GO" id="GO:0008270">
    <property type="term" value="F:zinc ion binding"/>
    <property type="evidence" value="ECO:0007669"/>
    <property type="project" value="UniProtKB-KW"/>
</dbReference>
<accession>A0A2U1L2J3</accession>
<comment type="caution">
    <text evidence="3">The sequence shown here is derived from an EMBL/GenBank/DDBJ whole genome shotgun (WGS) entry which is preliminary data.</text>
</comment>
<dbReference type="Pfam" id="PF13912">
    <property type="entry name" value="zf-C2H2_6"/>
    <property type="match status" value="4"/>
</dbReference>
<evidence type="ECO:0000313" key="4">
    <source>
        <dbReference type="Proteomes" id="UP000245207"/>
    </source>
</evidence>
<protein>
    <submittedName>
        <fullName evidence="3">Zinc finger, C2H2-like protein</fullName>
    </submittedName>
</protein>
<dbReference type="EMBL" id="PKPP01011941">
    <property type="protein sequence ID" value="PWA43239.1"/>
    <property type="molecule type" value="Genomic_DNA"/>
</dbReference>
<dbReference type="STRING" id="35608.A0A2U1L2J3"/>
<feature type="domain" description="C2H2-type" evidence="2">
    <location>
        <begin position="335"/>
        <end position="362"/>
    </location>
</feature>
<gene>
    <name evidence="3" type="ORF">CTI12_AA537420</name>
</gene>
<evidence type="ECO:0000256" key="1">
    <source>
        <dbReference type="PROSITE-ProRule" id="PRU00042"/>
    </source>
</evidence>
<keyword evidence="4" id="KW-1185">Reference proteome</keyword>
<keyword evidence="1" id="KW-0862">Zinc</keyword>
<dbReference type="PROSITE" id="PS00028">
    <property type="entry name" value="ZINC_FINGER_C2H2_1"/>
    <property type="match status" value="4"/>
</dbReference>
<feature type="domain" description="C2H2-type" evidence="2">
    <location>
        <begin position="59"/>
        <end position="86"/>
    </location>
</feature>
<dbReference type="PANTHER" id="PTHR46869:SF14">
    <property type="entry name" value="ZINC FINGER, C2H2-LIKE PROTEIN-RELATED"/>
    <property type="match status" value="1"/>
</dbReference>
<dbReference type="SUPFAM" id="SSF57667">
    <property type="entry name" value="beta-beta-alpha zinc fingers"/>
    <property type="match status" value="2"/>
</dbReference>
<dbReference type="Proteomes" id="UP000245207">
    <property type="component" value="Unassembled WGS sequence"/>
</dbReference>
<feature type="domain" description="C2H2-type" evidence="2">
    <location>
        <begin position="11"/>
        <end position="33"/>
    </location>
</feature>
<dbReference type="PROSITE" id="PS50157">
    <property type="entry name" value="ZINC_FINGER_C2H2_2"/>
    <property type="match status" value="4"/>
</dbReference>
<dbReference type="SMART" id="SM00355">
    <property type="entry name" value="ZnF_C2H2"/>
    <property type="match status" value="4"/>
</dbReference>
<keyword evidence="1" id="KW-0479">Metal-binding</keyword>
<dbReference type="AlphaFoldDB" id="A0A2U1L2J3"/>
<dbReference type="OrthoDB" id="9451254at2759"/>
<evidence type="ECO:0000313" key="3">
    <source>
        <dbReference type="EMBL" id="PWA43239.1"/>
    </source>
</evidence>
<dbReference type="InterPro" id="IPR013087">
    <property type="entry name" value="Znf_C2H2_type"/>
</dbReference>
<reference evidence="3 4" key="1">
    <citation type="journal article" date="2018" name="Mol. Plant">
        <title>The genome of Artemisia annua provides insight into the evolution of Asteraceae family and artemisinin biosynthesis.</title>
        <authorList>
            <person name="Shen Q."/>
            <person name="Zhang L."/>
            <person name="Liao Z."/>
            <person name="Wang S."/>
            <person name="Yan T."/>
            <person name="Shi P."/>
            <person name="Liu M."/>
            <person name="Fu X."/>
            <person name="Pan Q."/>
            <person name="Wang Y."/>
            <person name="Lv Z."/>
            <person name="Lu X."/>
            <person name="Zhang F."/>
            <person name="Jiang W."/>
            <person name="Ma Y."/>
            <person name="Chen M."/>
            <person name="Hao X."/>
            <person name="Li L."/>
            <person name="Tang Y."/>
            <person name="Lv G."/>
            <person name="Zhou Y."/>
            <person name="Sun X."/>
            <person name="Brodelius P.E."/>
            <person name="Rose J.K.C."/>
            <person name="Tang K."/>
        </authorList>
    </citation>
    <scope>NUCLEOTIDE SEQUENCE [LARGE SCALE GENOMIC DNA]</scope>
    <source>
        <strain evidence="4">cv. Huhao1</strain>
        <tissue evidence="3">Leaf</tissue>
    </source>
</reference>
<sequence length="433" mass="49160">MEEIDQEARKHLCRLCNKSFPCGRSLGGHMRSHMINSSNHDDDHHHEVKNEPSLSVLDKICKECGKGFQSWKALFGHMKCHSMKVSNNKNKNIACLDQNLDAKYRRVKRSRSGSRPRNMRKERYIVASTTTAIASTSSISMNANNNNQLSSNNASTSMVSEIEDEQEQDVAISLMMLSRDSGKWGNEFESYDDYNSSVLLKLNKVEGKNLSQNVSRTKKFDFLGKPEVGSIKSFDFGSFGEFEDSSKRKFACVTCNKSFHSYQALGGHKASHNKLKGDFNLKTQNENKIEHKPMLDYDQTVNRYDSKTSNGYQESTSFNLEVGFLKKKKVVSGVHECPICFKIFSSGQALGGHKRAHLVSEAKLNQENNMNVIHKPDGRVCETRGFLDLNMLPEEEEEMNMSNSTTEYKSYYWEESSDHHSHEPRLLGLLSTT</sequence>
<organism evidence="3 4">
    <name type="scientific">Artemisia annua</name>
    <name type="common">Sweet wormwood</name>
    <dbReference type="NCBI Taxonomy" id="35608"/>
    <lineage>
        <taxon>Eukaryota</taxon>
        <taxon>Viridiplantae</taxon>
        <taxon>Streptophyta</taxon>
        <taxon>Embryophyta</taxon>
        <taxon>Tracheophyta</taxon>
        <taxon>Spermatophyta</taxon>
        <taxon>Magnoliopsida</taxon>
        <taxon>eudicotyledons</taxon>
        <taxon>Gunneridae</taxon>
        <taxon>Pentapetalae</taxon>
        <taxon>asterids</taxon>
        <taxon>campanulids</taxon>
        <taxon>Asterales</taxon>
        <taxon>Asteraceae</taxon>
        <taxon>Asteroideae</taxon>
        <taxon>Anthemideae</taxon>
        <taxon>Artemisiinae</taxon>
        <taxon>Artemisia</taxon>
    </lineage>
</organism>
<feature type="domain" description="C2H2-type" evidence="2">
    <location>
        <begin position="250"/>
        <end position="277"/>
    </location>
</feature>